<dbReference type="EMBL" id="CP042305">
    <property type="protein sequence ID" value="QDZ15591.1"/>
    <property type="molecule type" value="Genomic_DNA"/>
</dbReference>
<name>A0A5B8M5V0_9MICO</name>
<feature type="transmembrane region" description="Helical" evidence="1">
    <location>
        <begin position="465"/>
        <end position="485"/>
    </location>
</feature>
<keyword evidence="1" id="KW-0812">Transmembrane</keyword>
<reference evidence="2 3" key="1">
    <citation type="submission" date="2019-07" db="EMBL/GenBank/DDBJ databases">
        <title>Full genome sequence of Humibacter sp. WJ7-1.</title>
        <authorList>
            <person name="Im W.-T."/>
        </authorList>
    </citation>
    <scope>NUCLEOTIDE SEQUENCE [LARGE SCALE GENOMIC DNA]</scope>
    <source>
        <strain evidence="2 3">WJ7-1</strain>
    </source>
</reference>
<feature type="transmembrane region" description="Helical" evidence="1">
    <location>
        <begin position="126"/>
        <end position="146"/>
    </location>
</feature>
<keyword evidence="1" id="KW-1133">Transmembrane helix</keyword>
<feature type="transmembrane region" description="Helical" evidence="1">
    <location>
        <begin position="438"/>
        <end position="458"/>
    </location>
</feature>
<protein>
    <recommendedName>
        <fullName evidence="4">ABC-2 type transport system permease protein</fullName>
    </recommendedName>
</protein>
<feature type="transmembrane region" description="Helical" evidence="1">
    <location>
        <begin position="301"/>
        <end position="319"/>
    </location>
</feature>
<dbReference type="KEGG" id="huw:FPZ11_13225"/>
<proteinExistence type="predicted"/>
<keyword evidence="3" id="KW-1185">Reference proteome</keyword>
<evidence type="ECO:0000313" key="3">
    <source>
        <dbReference type="Proteomes" id="UP000320216"/>
    </source>
</evidence>
<dbReference type="RefSeq" id="WP_146321624.1">
    <property type="nucleotide sequence ID" value="NZ_CP042305.1"/>
</dbReference>
<feature type="transmembrane region" description="Helical" evidence="1">
    <location>
        <begin position="396"/>
        <end position="418"/>
    </location>
</feature>
<feature type="transmembrane region" description="Helical" evidence="1">
    <location>
        <begin position="80"/>
        <end position="97"/>
    </location>
</feature>
<feature type="transmembrane region" description="Helical" evidence="1">
    <location>
        <begin position="241"/>
        <end position="262"/>
    </location>
</feature>
<feature type="transmembrane region" description="Helical" evidence="1">
    <location>
        <begin position="349"/>
        <end position="367"/>
    </location>
</feature>
<feature type="transmembrane region" description="Helical" evidence="1">
    <location>
        <begin position="511"/>
        <end position="530"/>
    </location>
</feature>
<dbReference type="Proteomes" id="UP000320216">
    <property type="component" value="Chromosome"/>
</dbReference>
<evidence type="ECO:0000256" key="1">
    <source>
        <dbReference type="SAM" id="Phobius"/>
    </source>
</evidence>
<dbReference type="AlphaFoldDB" id="A0A5B8M5V0"/>
<feature type="transmembrane region" description="Helical" evidence="1">
    <location>
        <begin position="158"/>
        <end position="177"/>
    </location>
</feature>
<evidence type="ECO:0000313" key="2">
    <source>
        <dbReference type="EMBL" id="QDZ15591.1"/>
    </source>
</evidence>
<feature type="transmembrane region" description="Helical" evidence="1">
    <location>
        <begin position="189"/>
        <end position="207"/>
    </location>
</feature>
<evidence type="ECO:0008006" key="4">
    <source>
        <dbReference type="Google" id="ProtNLM"/>
    </source>
</evidence>
<sequence>MSTTAVLLRFRLRRDRVLMPVWIVVMAFSVLFVAAALASTYNTEALRTSVIRLAAVDPTLLALRGDADGPSAGSFFVMEIGAYLGILVGFMNTFLAVRHTRADEQAGRAELVLATRASRRSMTVSTLTLAVIANILVGLFAALAAMSTGYDVPGSFTLGWELATTGLAFFGIGMLFAQIFSTSRAANGWGSAAIGAFWIIAAAGNAAGTVSADGLHVTPGAAIWFSPIGWGLRTLPYTQNLWWPGLLSLALGAVLIVVTLLLQGARDTGAGLVAPRLGRRTASPALRGPIGLAWRLQRGSIIGWGIGAVLGAAAIGGLGKTLNDSISKNKDLSKAIEEMGTGHGTVFEVFIGVMIALIGLVVAGAAIQTAMRLRQEEAATTAETVLATPVSRLRWYLSYVVVGLVASLVILLLSGLVAGGELANIDSGLVGQTILLSLAQLPAVAVYMAITALVFALVPRLTIAAGWVLFGIGVVLGEFGSLLNLPDWVRQIAPTAHTAVPPMASADWSGTWWLVAVAVVAFVLAGVVFTKRGLVSNG</sequence>
<dbReference type="OrthoDB" id="2014935at2"/>
<feature type="transmembrane region" description="Helical" evidence="1">
    <location>
        <begin position="21"/>
        <end position="41"/>
    </location>
</feature>
<keyword evidence="1" id="KW-0472">Membrane</keyword>
<accession>A0A5B8M5V0</accession>
<organism evidence="2 3">
    <name type="scientific">Humibacter ginsenosidimutans</name>
    <dbReference type="NCBI Taxonomy" id="2599293"/>
    <lineage>
        <taxon>Bacteria</taxon>
        <taxon>Bacillati</taxon>
        <taxon>Actinomycetota</taxon>
        <taxon>Actinomycetes</taxon>
        <taxon>Micrococcales</taxon>
        <taxon>Microbacteriaceae</taxon>
        <taxon>Humibacter</taxon>
    </lineage>
</organism>
<gene>
    <name evidence="2" type="ORF">FPZ11_13225</name>
</gene>